<comment type="caution">
    <text evidence="2">The sequence shown here is derived from an EMBL/GenBank/DDBJ whole genome shotgun (WGS) entry which is preliminary data.</text>
</comment>
<dbReference type="Proteomes" id="UP000549052">
    <property type="component" value="Unassembled WGS sequence"/>
</dbReference>
<reference evidence="2 3" key="1">
    <citation type="submission" date="2020-07" db="EMBL/GenBank/DDBJ databases">
        <title>Genomic Encyclopedia of Type Strains, Phase IV (KMG-V): Genome sequencing to study the core and pangenomes of soil and plant-associated prokaryotes.</title>
        <authorList>
            <person name="Whitman W."/>
        </authorList>
    </citation>
    <scope>NUCLEOTIDE SEQUENCE [LARGE SCALE GENOMIC DNA]</scope>
    <source>
        <strain evidence="2 3">AN3</strain>
    </source>
</reference>
<dbReference type="EMBL" id="JACGXN010000012">
    <property type="protein sequence ID" value="MBA8881220.1"/>
    <property type="molecule type" value="Genomic_DNA"/>
</dbReference>
<sequence length="147" mass="15294">MKLSLTAGIGFVSFIAVAALFADFVSFTASQPVNVDPTTTASTGLTEFDAPTFLISGPGGGAKCKAFPQENGLPGHDALRVNRDCVALYPPLANATEWRNNQDGTIAFADQTGKTIVEFSRGDGRAYVSVAPRAVLLSLSATGVNLL</sequence>
<gene>
    <name evidence="2" type="ORF">FHW16_004955</name>
</gene>
<dbReference type="Gene3D" id="2.40.128.10">
    <property type="match status" value="1"/>
</dbReference>
<dbReference type="GO" id="GO:0004866">
    <property type="term" value="F:endopeptidase inhibitor activity"/>
    <property type="evidence" value="ECO:0007669"/>
    <property type="project" value="InterPro"/>
</dbReference>
<dbReference type="SUPFAM" id="SSF50882">
    <property type="entry name" value="beta-Barrel protease inhibitors"/>
    <property type="match status" value="1"/>
</dbReference>
<keyword evidence="3" id="KW-1185">Reference proteome</keyword>
<evidence type="ECO:0000313" key="3">
    <source>
        <dbReference type="Proteomes" id="UP000549052"/>
    </source>
</evidence>
<evidence type="ECO:0008006" key="4">
    <source>
        <dbReference type="Google" id="ProtNLM"/>
    </source>
</evidence>
<proteinExistence type="predicted"/>
<accession>A0A839EXJ7</accession>
<evidence type="ECO:0000256" key="1">
    <source>
        <dbReference type="SAM" id="SignalP"/>
    </source>
</evidence>
<feature type="chain" id="PRO_5032285780" description="Alkaline proteinase inhibitor/ Outer membrane lipoprotein Omp19 domain-containing protein" evidence="1">
    <location>
        <begin position="19"/>
        <end position="147"/>
    </location>
</feature>
<dbReference type="InterPro" id="IPR016085">
    <property type="entry name" value="Protease_inh_B-barrel_dom"/>
</dbReference>
<keyword evidence="1" id="KW-0732">Signal</keyword>
<dbReference type="AlphaFoldDB" id="A0A839EXJ7"/>
<evidence type="ECO:0000313" key="2">
    <source>
        <dbReference type="EMBL" id="MBA8881220.1"/>
    </source>
</evidence>
<organism evidence="2 3">
    <name type="scientific">Phyllobacterium myrsinacearum</name>
    <dbReference type="NCBI Taxonomy" id="28101"/>
    <lineage>
        <taxon>Bacteria</taxon>
        <taxon>Pseudomonadati</taxon>
        <taxon>Pseudomonadota</taxon>
        <taxon>Alphaproteobacteria</taxon>
        <taxon>Hyphomicrobiales</taxon>
        <taxon>Phyllobacteriaceae</taxon>
        <taxon>Phyllobacterium</taxon>
    </lineage>
</organism>
<dbReference type="RefSeq" id="WP_182551825.1">
    <property type="nucleotide sequence ID" value="NZ_JACGXN010000012.1"/>
</dbReference>
<protein>
    <recommendedName>
        <fullName evidence="4">Alkaline proteinase inhibitor/ Outer membrane lipoprotein Omp19 domain-containing protein</fullName>
    </recommendedName>
</protein>
<feature type="signal peptide" evidence="1">
    <location>
        <begin position="1"/>
        <end position="18"/>
    </location>
</feature>
<name>A0A839EXJ7_9HYPH</name>